<dbReference type="AlphaFoldDB" id="B9TE26"/>
<dbReference type="Proteomes" id="UP000008311">
    <property type="component" value="Unassembled WGS sequence"/>
</dbReference>
<feature type="non-terminal residue" evidence="1">
    <location>
        <position position="1"/>
    </location>
</feature>
<evidence type="ECO:0000313" key="2">
    <source>
        <dbReference type="Proteomes" id="UP000008311"/>
    </source>
</evidence>
<gene>
    <name evidence="1" type="ORF">RCOM_2088240</name>
</gene>
<dbReference type="InParanoid" id="B9TE26"/>
<evidence type="ECO:0000313" key="1">
    <source>
        <dbReference type="EMBL" id="EEF25887.1"/>
    </source>
</evidence>
<dbReference type="SUPFAM" id="SSF52540">
    <property type="entry name" value="P-loop containing nucleoside triphosphate hydrolases"/>
    <property type="match status" value="1"/>
</dbReference>
<dbReference type="eggNOG" id="KOG0333">
    <property type="taxonomic scope" value="Eukaryota"/>
</dbReference>
<dbReference type="InterPro" id="IPR027417">
    <property type="entry name" value="P-loop_NTPase"/>
</dbReference>
<protein>
    <submittedName>
        <fullName evidence="1">Uncharacterized protein</fullName>
    </submittedName>
</protein>
<reference evidence="2" key="1">
    <citation type="journal article" date="2010" name="Nat. Biotechnol.">
        <title>Draft genome sequence of the oilseed species Ricinus communis.</title>
        <authorList>
            <person name="Chan A.P."/>
            <person name="Crabtree J."/>
            <person name="Zhao Q."/>
            <person name="Lorenzi H."/>
            <person name="Orvis J."/>
            <person name="Puiu D."/>
            <person name="Melake-Berhan A."/>
            <person name="Jones K.M."/>
            <person name="Redman J."/>
            <person name="Chen G."/>
            <person name="Cahoon E.B."/>
            <person name="Gedil M."/>
            <person name="Stanke M."/>
            <person name="Haas B.J."/>
            <person name="Wortman J.R."/>
            <person name="Fraser-Liggett C.M."/>
            <person name="Ravel J."/>
            <person name="Rabinowicz P.D."/>
        </authorList>
    </citation>
    <scope>NUCLEOTIDE SEQUENCE [LARGE SCALE GENOMIC DNA]</scope>
    <source>
        <strain evidence="2">cv. Hale</strain>
    </source>
</reference>
<dbReference type="STRING" id="3988.B9TE26"/>
<proteinExistence type="predicted"/>
<name>B9TE26_RICCO</name>
<sequence>KWIEVTVDTQVDALIDAVKQGSGSGLGVGVSRTMVFANTVDAVEAVVKILERAGIECYRYHKDTSLEKRAETLVDMKSPFVIIQYLD</sequence>
<dbReference type="EMBL" id="EQ978668">
    <property type="protein sequence ID" value="EEF25887.1"/>
    <property type="molecule type" value="Genomic_DNA"/>
</dbReference>
<organism evidence="1 2">
    <name type="scientific">Ricinus communis</name>
    <name type="common">Castor bean</name>
    <dbReference type="NCBI Taxonomy" id="3988"/>
    <lineage>
        <taxon>Eukaryota</taxon>
        <taxon>Viridiplantae</taxon>
        <taxon>Streptophyta</taxon>
        <taxon>Embryophyta</taxon>
        <taxon>Tracheophyta</taxon>
        <taxon>Spermatophyta</taxon>
        <taxon>Magnoliopsida</taxon>
        <taxon>eudicotyledons</taxon>
        <taxon>Gunneridae</taxon>
        <taxon>Pentapetalae</taxon>
        <taxon>rosids</taxon>
        <taxon>fabids</taxon>
        <taxon>Malpighiales</taxon>
        <taxon>Euphorbiaceae</taxon>
        <taxon>Acalyphoideae</taxon>
        <taxon>Acalypheae</taxon>
        <taxon>Ricinus</taxon>
    </lineage>
</organism>
<keyword evidence="2" id="KW-1185">Reference proteome</keyword>
<accession>B9TE26</accession>
<dbReference type="Gene3D" id="3.40.50.300">
    <property type="entry name" value="P-loop containing nucleotide triphosphate hydrolases"/>
    <property type="match status" value="1"/>
</dbReference>